<feature type="region of interest" description="Disordered" evidence="4">
    <location>
        <begin position="126"/>
        <end position="145"/>
    </location>
</feature>
<dbReference type="SMART" id="SM00482">
    <property type="entry name" value="POLAc"/>
    <property type="match status" value="1"/>
</dbReference>
<dbReference type="PANTHER" id="PTHR10133">
    <property type="entry name" value="DNA POLYMERASE I"/>
    <property type="match status" value="1"/>
</dbReference>
<dbReference type="SUPFAM" id="SSF56672">
    <property type="entry name" value="DNA/RNA polymerases"/>
    <property type="match status" value="1"/>
</dbReference>
<dbReference type="EMBL" id="ANHZ02000004">
    <property type="protein sequence ID" value="EME37290.1"/>
    <property type="molecule type" value="Genomic_DNA"/>
</dbReference>
<name>M2YFH0_9MICC</name>
<evidence type="ECO:0000313" key="7">
    <source>
        <dbReference type="Proteomes" id="UP000009877"/>
    </source>
</evidence>
<dbReference type="InterPro" id="IPR002298">
    <property type="entry name" value="DNA_polymerase_A"/>
</dbReference>
<evidence type="ECO:0000256" key="3">
    <source>
        <dbReference type="ARBA" id="ARBA00049244"/>
    </source>
</evidence>
<dbReference type="Pfam" id="PF00476">
    <property type="entry name" value="DNA_pol_A"/>
    <property type="match status" value="1"/>
</dbReference>
<dbReference type="GO" id="GO:0006261">
    <property type="term" value="P:DNA-templated DNA replication"/>
    <property type="evidence" value="ECO:0007669"/>
    <property type="project" value="InterPro"/>
</dbReference>
<dbReference type="AlphaFoldDB" id="M2YFH0"/>
<proteinExistence type="predicted"/>
<evidence type="ECO:0000259" key="5">
    <source>
        <dbReference type="SMART" id="SM00482"/>
    </source>
</evidence>
<reference evidence="6 7" key="1">
    <citation type="journal article" date="2014" name="Genome Announc.">
        <title>Draft Genome Sequence of Kocuria palustris PEL.</title>
        <authorList>
            <person name="Sharma G."/>
            <person name="Khatri I."/>
            <person name="Subramanian S."/>
        </authorList>
    </citation>
    <scope>NUCLEOTIDE SEQUENCE [LARGE SCALE GENOMIC DNA]</scope>
    <source>
        <strain evidence="6 7">PEL</strain>
    </source>
</reference>
<dbReference type="Gene3D" id="3.30.70.370">
    <property type="match status" value="1"/>
</dbReference>
<evidence type="ECO:0000313" key="6">
    <source>
        <dbReference type="EMBL" id="EME37290.1"/>
    </source>
</evidence>
<dbReference type="GO" id="GO:0006302">
    <property type="term" value="P:double-strand break repair"/>
    <property type="evidence" value="ECO:0007669"/>
    <property type="project" value="TreeGrafter"/>
</dbReference>
<keyword evidence="7" id="KW-1185">Reference proteome</keyword>
<evidence type="ECO:0000256" key="2">
    <source>
        <dbReference type="ARBA" id="ARBA00022705"/>
    </source>
</evidence>
<organism evidence="6 7">
    <name type="scientific">Kocuria palustris PEL</name>
    <dbReference type="NCBI Taxonomy" id="1236550"/>
    <lineage>
        <taxon>Bacteria</taxon>
        <taxon>Bacillati</taxon>
        <taxon>Actinomycetota</taxon>
        <taxon>Actinomycetes</taxon>
        <taxon>Micrococcales</taxon>
        <taxon>Micrococcaceae</taxon>
        <taxon>Kocuria</taxon>
    </lineage>
</organism>
<evidence type="ECO:0000256" key="1">
    <source>
        <dbReference type="ARBA" id="ARBA00012417"/>
    </source>
</evidence>
<dbReference type="GO" id="GO:0003887">
    <property type="term" value="F:DNA-directed DNA polymerase activity"/>
    <property type="evidence" value="ECO:0007669"/>
    <property type="project" value="UniProtKB-EC"/>
</dbReference>
<dbReference type="Gene3D" id="1.10.150.20">
    <property type="entry name" value="5' to 3' exonuclease, C-terminal subdomain"/>
    <property type="match status" value="1"/>
</dbReference>
<gene>
    <name evidence="6" type="ORF">C884_01798</name>
</gene>
<evidence type="ECO:0000256" key="4">
    <source>
        <dbReference type="SAM" id="MobiDB-lite"/>
    </source>
</evidence>
<dbReference type="Proteomes" id="UP000009877">
    <property type="component" value="Unassembled WGS sequence"/>
</dbReference>
<dbReference type="CDD" id="cd06444">
    <property type="entry name" value="DNA_pol_A"/>
    <property type="match status" value="1"/>
</dbReference>
<dbReference type="GO" id="GO:0003677">
    <property type="term" value="F:DNA binding"/>
    <property type="evidence" value="ECO:0007669"/>
    <property type="project" value="InterPro"/>
</dbReference>
<dbReference type="EC" id="2.7.7.7" evidence="1"/>
<comment type="catalytic activity">
    <reaction evidence="3">
        <text>DNA(n) + a 2'-deoxyribonucleoside 5'-triphosphate = DNA(n+1) + diphosphate</text>
        <dbReference type="Rhea" id="RHEA:22508"/>
        <dbReference type="Rhea" id="RHEA-COMP:17339"/>
        <dbReference type="Rhea" id="RHEA-COMP:17340"/>
        <dbReference type="ChEBI" id="CHEBI:33019"/>
        <dbReference type="ChEBI" id="CHEBI:61560"/>
        <dbReference type="ChEBI" id="CHEBI:173112"/>
        <dbReference type="EC" id="2.7.7.7"/>
    </reaction>
</comment>
<comment type="caution">
    <text evidence="6">The sequence shown here is derived from an EMBL/GenBank/DDBJ whole genome shotgun (WGS) entry which is preliminary data.</text>
</comment>
<accession>M2YFH0</accession>
<keyword evidence="2" id="KW-0235">DNA replication</keyword>
<sequence length="612" mass="65926">MLIVVTAPDPRAATTGLAGARTSAVHWAQVLDDLTRPLSAPQQLDSTGLAAFVHDQDARCRTETGRSPRWVLERSPLILPGLLAADPAVPLPHLHDLRLVSAILSNAASAPAARVDYSPVLEPLPAHEHPGIAPEPPPRSVWNGPGEGQMGLFDDAPEGMAAPDSDAGGAERLSAAIEELRAQLAAIEGSRSPGKLGLLCGLESAGALLAADMHRIGIPWDAEVHRRLLVEALGPQPALGHRPARMEEAVQRVRRVLGAAELNPDSPQSLLRALRGAGLNVSSTSQWELAGWVQAAPVSSPGERERREQLVAPVLEYKKLSRLLTASGWQWLESWVRDDRFRAVYVVGGVVTGRWAARGGGALQIPKVIRSAVRPGPDRRLVVADAAQLEPRVLAVLARDDALADASRGRDLYLSIAERGRDSGTGLTQRDHAKVALLGAMYGATTGESGRLMPQLARLFPQAVAFVEHAARVGEDGSQVCTWLGRWSPQPDQRWQEAVARTASAEDERRAAQLRRSQGRFTRNFVVQGSAAEWAMAWMGCVRAQLHRRGLDAALVFFLHDEIMVDSSAEHAEEVADLVRECAEQATGIVFGRVPVEFPVTVAVVESYDQAK</sequence>
<feature type="domain" description="DNA-directed DNA polymerase family A palm" evidence="5">
    <location>
        <begin position="366"/>
        <end position="571"/>
    </location>
</feature>
<dbReference type="InterPro" id="IPR001098">
    <property type="entry name" value="DNA-dir_DNA_pol_A_palm_dom"/>
</dbReference>
<dbReference type="NCBIfam" id="NF011538">
    <property type="entry name" value="PRK14975.1-1"/>
    <property type="match status" value="1"/>
</dbReference>
<dbReference type="RefSeq" id="WP_006213790.1">
    <property type="nucleotide sequence ID" value="NZ_ANHZ02000004.1"/>
</dbReference>
<dbReference type="STRING" id="71999.KPaMU14_10495"/>
<dbReference type="InterPro" id="IPR043502">
    <property type="entry name" value="DNA/RNA_pol_sf"/>
</dbReference>
<dbReference type="PANTHER" id="PTHR10133:SF27">
    <property type="entry name" value="DNA POLYMERASE NU"/>
    <property type="match status" value="1"/>
</dbReference>
<protein>
    <recommendedName>
        <fullName evidence="1">DNA-directed DNA polymerase</fullName>
        <ecNumber evidence="1">2.7.7.7</ecNumber>
    </recommendedName>
</protein>
<dbReference type="PRINTS" id="PR00868">
    <property type="entry name" value="DNAPOLI"/>
</dbReference>